<dbReference type="Proteomes" id="UP000266861">
    <property type="component" value="Unassembled WGS sequence"/>
</dbReference>
<protein>
    <recommendedName>
        <fullName evidence="2">AB hydrolase-1 domain-containing protein</fullName>
    </recommendedName>
</protein>
<dbReference type="PANTHER" id="PTHR43194">
    <property type="entry name" value="HYDROLASE ALPHA/BETA FOLD FAMILY"/>
    <property type="match status" value="1"/>
</dbReference>
<evidence type="ECO:0000256" key="1">
    <source>
        <dbReference type="SAM" id="MobiDB-lite"/>
    </source>
</evidence>
<evidence type="ECO:0000313" key="4">
    <source>
        <dbReference type="Proteomes" id="UP000266861"/>
    </source>
</evidence>
<dbReference type="EMBL" id="PQFF01000019">
    <property type="protein sequence ID" value="RHZ88638.1"/>
    <property type="molecule type" value="Genomic_DNA"/>
</dbReference>
<sequence length="350" mass="39643">MASKLKITTHSIPASSIRLFNSKNKNKPLRISVNSYNPVIENHQDDNDNDNDNDDNDDNSKITIIFAHATGYHKEVWEPIIRGLNEKRGKRWSGGTMYALDATNHGDSAILNQDILPDSFKWTDYARDILQVIDHFNIKGPIVGVGHSLGGCAILMAELFRSGTFSALVSIDPVLYPFKVKQYNSFSSVLSRRDVWPNREAVKSSFLRHTFFRAWDPEVLDLHVQYGLRDLPSGEVTLKCPKDQESYVFEHDHDTVFDAFTGLPEIQCPILFITGSRSFSINPQDSALLKASRCKNGHLIIINCGHLVPLEKPHETMETISNFISHNYFVNEFEANRVNEIIDRVISAKL</sequence>
<dbReference type="STRING" id="1348612.A0A397JP72"/>
<gene>
    <name evidence="3" type="ORF">Glove_21g248</name>
</gene>
<organism evidence="3 4">
    <name type="scientific">Diversispora epigaea</name>
    <dbReference type="NCBI Taxonomy" id="1348612"/>
    <lineage>
        <taxon>Eukaryota</taxon>
        <taxon>Fungi</taxon>
        <taxon>Fungi incertae sedis</taxon>
        <taxon>Mucoromycota</taxon>
        <taxon>Glomeromycotina</taxon>
        <taxon>Glomeromycetes</taxon>
        <taxon>Diversisporales</taxon>
        <taxon>Diversisporaceae</taxon>
        <taxon>Diversispora</taxon>
    </lineage>
</organism>
<dbReference type="AlphaFoldDB" id="A0A397JP72"/>
<proteinExistence type="predicted"/>
<feature type="domain" description="AB hydrolase-1" evidence="2">
    <location>
        <begin position="64"/>
        <end position="317"/>
    </location>
</feature>
<dbReference type="InterPro" id="IPR050228">
    <property type="entry name" value="Carboxylesterase_BioH"/>
</dbReference>
<dbReference type="InterPro" id="IPR029058">
    <property type="entry name" value="AB_hydrolase_fold"/>
</dbReference>
<dbReference type="Gene3D" id="3.40.50.1820">
    <property type="entry name" value="alpha/beta hydrolase"/>
    <property type="match status" value="1"/>
</dbReference>
<dbReference type="Pfam" id="PF12697">
    <property type="entry name" value="Abhydrolase_6"/>
    <property type="match status" value="1"/>
</dbReference>
<dbReference type="OrthoDB" id="94039at2759"/>
<keyword evidence="4" id="KW-1185">Reference proteome</keyword>
<evidence type="ECO:0000259" key="2">
    <source>
        <dbReference type="Pfam" id="PF12697"/>
    </source>
</evidence>
<reference evidence="3 4" key="1">
    <citation type="submission" date="2018-08" db="EMBL/GenBank/DDBJ databases">
        <title>Genome and evolution of the arbuscular mycorrhizal fungus Diversispora epigaea (formerly Glomus versiforme) and its bacterial endosymbionts.</title>
        <authorList>
            <person name="Sun X."/>
            <person name="Fei Z."/>
            <person name="Harrison M."/>
        </authorList>
    </citation>
    <scope>NUCLEOTIDE SEQUENCE [LARGE SCALE GENOMIC DNA]</scope>
    <source>
        <strain evidence="3 4">IT104</strain>
    </source>
</reference>
<feature type="compositionally biased region" description="Acidic residues" evidence="1">
    <location>
        <begin position="47"/>
        <end position="57"/>
    </location>
</feature>
<accession>A0A397JP72</accession>
<evidence type="ECO:0000313" key="3">
    <source>
        <dbReference type="EMBL" id="RHZ88638.1"/>
    </source>
</evidence>
<dbReference type="InterPro" id="IPR000073">
    <property type="entry name" value="AB_hydrolase_1"/>
</dbReference>
<dbReference type="SUPFAM" id="SSF53474">
    <property type="entry name" value="alpha/beta-Hydrolases"/>
    <property type="match status" value="1"/>
</dbReference>
<name>A0A397JP72_9GLOM</name>
<dbReference type="PANTHER" id="PTHR43194:SF2">
    <property type="entry name" value="PEROXISOMAL MEMBRANE PROTEIN LPX1"/>
    <property type="match status" value="1"/>
</dbReference>
<comment type="caution">
    <text evidence="3">The sequence shown here is derived from an EMBL/GenBank/DDBJ whole genome shotgun (WGS) entry which is preliminary data.</text>
</comment>
<feature type="region of interest" description="Disordered" evidence="1">
    <location>
        <begin position="39"/>
        <end position="58"/>
    </location>
</feature>